<evidence type="ECO:0000256" key="2">
    <source>
        <dbReference type="ARBA" id="ARBA00022723"/>
    </source>
</evidence>
<dbReference type="Pfam" id="PF00884">
    <property type="entry name" value="Sulfatase"/>
    <property type="match status" value="1"/>
</dbReference>
<evidence type="ECO:0000313" key="6">
    <source>
        <dbReference type="EMBL" id="HCO23971.1"/>
    </source>
</evidence>
<dbReference type="EMBL" id="DQAY01000076">
    <property type="protein sequence ID" value="HCO23971.1"/>
    <property type="molecule type" value="Genomic_DNA"/>
</dbReference>
<dbReference type="InterPro" id="IPR017850">
    <property type="entry name" value="Alkaline_phosphatase_core_sf"/>
</dbReference>
<keyword evidence="2" id="KW-0479">Metal-binding</keyword>
<dbReference type="InterPro" id="IPR024607">
    <property type="entry name" value="Sulfatase_CS"/>
</dbReference>
<evidence type="ECO:0000256" key="3">
    <source>
        <dbReference type="ARBA" id="ARBA00022801"/>
    </source>
</evidence>
<dbReference type="GO" id="GO:0046872">
    <property type="term" value="F:metal ion binding"/>
    <property type="evidence" value="ECO:0007669"/>
    <property type="project" value="UniProtKB-KW"/>
</dbReference>
<comment type="similarity">
    <text evidence="1">Belongs to the sulfatase family.</text>
</comment>
<organism evidence="6 7">
    <name type="scientific">Gimesia maris</name>
    <dbReference type="NCBI Taxonomy" id="122"/>
    <lineage>
        <taxon>Bacteria</taxon>
        <taxon>Pseudomonadati</taxon>
        <taxon>Planctomycetota</taxon>
        <taxon>Planctomycetia</taxon>
        <taxon>Planctomycetales</taxon>
        <taxon>Planctomycetaceae</taxon>
        <taxon>Gimesia</taxon>
    </lineage>
</organism>
<dbReference type="PANTHER" id="PTHR42693:SF53">
    <property type="entry name" value="ENDO-4-O-SULFATASE"/>
    <property type="match status" value="1"/>
</dbReference>
<dbReference type="GO" id="GO:0004065">
    <property type="term" value="F:arylsulfatase activity"/>
    <property type="evidence" value="ECO:0007669"/>
    <property type="project" value="TreeGrafter"/>
</dbReference>
<dbReference type="Gene3D" id="3.30.1120.10">
    <property type="match status" value="1"/>
</dbReference>
<dbReference type="CDD" id="cd16146">
    <property type="entry name" value="ARS_like"/>
    <property type="match status" value="1"/>
</dbReference>
<comment type="caution">
    <text evidence="6">The sequence shown here is derived from an EMBL/GenBank/DDBJ whole genome shotgun (WGS) entry which is preliminary data.</text>
</comment>
<evidence type="ECO:0000256" key="4">
    <source>
        <dbReference type="ARBA" id="ARBA00022837"/>
    </source>
</evidence>
<dbReference type="SUPFAM" id="SSF53649">
    <property type="entry name" value="Alkaline phosphatase-like"/>
    <property type="match status" value="1"/>
</dbReference>
<proteinExistence type="inferred from homology"/>
<name>A0A3D3R526_9PLAN</name>
<evidence type="ECO:0000313" key="7">
    <source>
        <dbReference type="Proteomes" id="UP000263642"/>
    </source>
</evidence>
<dbReference type="FunFam" id="3.40.720.10:FF:000070">
    <property type="entry name" value="Arylsulfatase A"/>
    <property type="match status" value="1"/>
</dbReference>
<reference evidence="6 7" key="1">
    <citation type="journal article" date="2018" name="Nat. Biotechnol.">
        <title>A standardized bacterial taxonomy based on genome phylogeny substantially revises the tree of life.</title>
        <authorList>
            <person name="Parks D.H."/>
            <person name="Chuvochina M."/>
            <person name="Waite D.W."/>
            <person name="Rinke C."/>
            <person name="Skarshewski A."/>
            <person name="Chaumeil P.A."/>
            <person name="Hugenholtz P."/>
        </authorList>
    </citation>
    <scope>NUCLEOTIDE SEQUENCE [LARGE SCALE GENOMIC DNA]</scope>
    <source>
        <strain evidence="6">UBA9375</strain>
    </source>
</reference>
<accession>A0A3D3R526</accession>
<dbReference type="PROSITE" id="PS00523">
    <property type="entry name" value="SULFATASE_1"/>
    <property type="match status" value="1"/>
</dbReference>
<evidence type="ECO:0000259" key="5">
    <source>
        <dbReference type="Pfam" id="PF00884"/>
    </source>
</evidence>
<dbReference type="Gene3D" id="3.40.720.10">
    <property type="entry name" value="Alkaline Phosphatase, subunit A"/>
    <property type="match status" value="1"/>
</dbReference>
<dbReference type="InterPro" id="IPR050738">
    <property type="entry name" value="Sulfatase"/>
</dbReference>
<keyword evidence="4" id="KW-0106">Calcium</keyword>
<keyword evidence="3" id="KW-0378">Hydrolase</keyword>
<dbReference type="PANTHER" id="PTHR42693">
    <property type="entry name" value="ARYLSULFATASE FAMILY MEMBER"/>
    <property type="match status" value="1"/>
</dbReference>
<evidence type="ECO:0000256" key="1">
    <source>
        <dbReference type="ARBA" id="ARBA00008779"/>
    </source>
</evidence>
<dbReference type="AlphaFoldDB" id="A0A3D3R526"/>
<dbReference type="InterPro" id="IPR000917">
    <property type="entry name" value="Sulfatase_N"/>
</dbReference>
<gene>
    <name evidence="6" type="ORF">DIT97_13310</name>
</gene>
<sequence length="574" mass="64379">MNQFTISTVKWFAGFLLLVSYSFGCEGTLCAASRPNVIVILTDDQGYGDVGFSGNLKINTPHLDRMAEKSIELTRFYCSPVCAPTRASLLTGRNYYRTGVIHTSRGGAKMQGEEVTVAELLQQAGYQTGIFGKWHLGDNYPMRPQDQGFAESLIHKSGGIGQSPDQPNSYFHPKLWKNGVAFQSTGYCTDVFFDAALDFIDRQTKTEKPFFVYLATNAPHTPLEIAESYWKSYQRQGLDETTARVYGMITNLDENIGKLLSHLERSALAEKTVVLFLGDNGPQQKRYTGGLRGRKSWTYEGGIRVPCLAQWPGHFQEGEKIDQIAAHIDLMPTLLALTETRCPESLKLDGVDLSPLLTGRKEKLPARSLFFQVHRGLTPQRYQNFAVVTERFKLAGYPGTFGTENLLLQAEPVLELYDLSADPGEQKNVLHSHPETVKALLKQYEDWFSEMKATRNFEPGLIVIDREQENPSILCRYQDGSFQKGVSEGWMVKIVRSGLYRIKINRKTAKPGRLSVNWQGRTSHDFLSPGESAAEFELKAGTWLLDIWFQAEGEDRVSPGDNSTLGDVVLTRIK</sequence>
<feature type="domain" description="Sulfatase N-terminal" evidence="5">
    <location>
        <begin position="35"/>
        <end position="338"/>
    </location>
</feature>
<protein>
    <submittedName>
        <fullName evidence="6">Arylsulfatase</fullName>
    </submittedName>
</protein>
<dbReference type="Proteomes" id="UP000263642">
    <property type="component" value="Unassembled WGS sequence"/>
</dbReference>